<gene>
    <name evidence="5" type="ORF">H109_07893</name>
</gene>
<proteinExistence type="inferred from homology"/>
<dbReference type="GO" id="GO:0019695">
    <property type="term" value="P:choline metabolic process"/>
    <property type="evidence" value="ECO:0007669"/>
    <property type="project" value="TreeGrafter"/>
</dbReference>
<keyword evidence="3" id="KW-0732">Signal</keyword>
<organism evidence="5 6">
    <name type="scientific">Trichophyton interdigitale (strain MR816)</name>
    <dbReference type="NCBI Taxonomy" id="1215338"/>
    <lineage>
        <taxon>Eukaryota</taxon>
        <taxon>Fungi</taxon>
        <taxon>Dikarya</taxon>
        <taxon>Ascomycota</taxon>
        <taxon>Pezizomycotina</taxon>
        <taxon>Eurotiomycetes</taxon>
        <taxon>Eurotiomycetidae</taxon>
        <taxon>Onygenales</taxon>
        <taxon>Arthrodermataceae</taxon>
        <taxon>Trichophyton</taxon>
    </lineage>
</organism>
<dbReference type="GO" id="GO:0003990">
    <property type="term" value="F:acetylcholinesterase activity"/>
    <property type="evidence" value="ECO:0007669"/>
    <property type="project" value="TreeGrafter"/>
</dbReference>
<feature type="chain" id="PRO_5005102298" description="Carboxylic ester hydrolase" evidence="3">
    <location>
        <begin position="21"/>
        <end position="477"/>
    </location>
</feature>
<evidence type="ECO:0000313" key="5">
    <source>
        <dbReference type="EMBL" id="KDB20144.1"/>
    </source>
</evidence>
<dbReference type="InterPro" id="IPR002018">
    <property type="entry name" value="CarbesteraseB"/>
</dbReference>
<keyword evidence="6" id="KW-1185">Reference proteome</keyword>
<evidence type="ECO:0000256" key="3">
    <source>
        <dbReference type="RuleBase" id="RU361235"/>
    </source>
</evidence>
<name>A0A059IX94_TRIIM</name>
<dbReference type="Gene3D" id="3.40.50.1820">
    <property type="entry name" value="alpha/beta hydrolase"/>
    <property type="match status" value="1"/>
</dbReference>
<dbReference type="AlphaFoldDB" id="A0A059IX94"/>
<dbReference type="InterPro" id="IPR050654">
    <property type="entry name" value="AChE-related_enzymes"/>
</dbReference>
<evidence type="ECO:0000256" key="2">
    <source>
        <dbReference type="ARBA" id="ARBA00022801"/>
    </source>
</evidence>
<dbReference type="PROSITE" id="PS00122">
    <property type="entry name" value="CARBOXYLESTERASE_B_1"/>
    <property type="match status" value="1"/>
</dbReference>
<feature type="domain" description="Carboxylesterase type B" evidence="4">
    <location>
        <begin position="115"/>
        <end position="328"/>
    </location>
</feature>
<dbReference type="EC" id="3.1.1.-" evidence="3"/>
<dbReference type="PANTHER" id="PTHR43918:SF4">
    <property type="entry name" value="CARBOXYLIC ESTER HYDROLASE"/>
    <property type="match status" value="1"/>
</dbReference>
<dbReference type="InterPro" id="IPR029058">
    <property type="entry name" value="AB_hydrolase_fold"/>
</dbReference>
<evidence type="ECO:0000313" key="6">
    <source>
        <dbReference type="Proteomes" id="UP000024533"/>
    </source>
</evidence>
<dbReference type="HOGENOM" id="CLU_006586_15_2_1"/>
<dbReference type="Pfam" id="PF00135">
    <property type="entry name" value="COesterase"/>
    <property type="match status" value="3"/>
</dbReference>
<dbReference type="OMA" id="RSQPVFQ"/>
<dbReference type="OrthoDB" id="408631at2759"/>
<comment type="similarity">
    <text evidence="1 3">Belongs to the type-B carboxylesterase/lipase family.</text>
</comment>
<evidence type="ECO:0000259" key="4">
    <source>
        <dbReference type="Pfam" id="PF00135"/>
    </source>
</evidence>
<sequence>MKSLRMFGVAAGCLLWAALADCLSFTVNTTNGPVTGHPAKTASTVHEFLGIPYAQPPVGKLRFMPPQRYVGDQPFVASNFYHQVQKQQQDLPVGSTLTGWLMLMISIKRLRVHAGGRFTIGDTNTPFFDGQHFSEAENVVVVTVNYRVGIFGFPGAPGLRQNLGLRDQRLAVEWLRDNAGAFGGDPSRITIFGQSSGALAVDAYSYAYRDDPIVAGVILHSGTIFSFPLNSRELAARNWYNASSLAGCGSAGDVLACMQSKPVDDIRLAADKVPPPPNTSVARSQPVFQPGPDGELIFDDYESLASQGKFIQTPMILGHGDRESSFYNISASARGTVLTDEQWAQFVTEVFGCPAMKEANYRTQHNIPLWRYRYFADWSNTRLFPNSGAYHGVDLHMIFGNSEGVTGDPESPDQTILKRIMQRTWAAFAADPWDGLKRHGWPVYKKDAYTVARLGYNNSPFPDFVKPAAYDARCPGA</sequence>
<comment type="caution">
    <text evidence="5">The sequence shown here is derived from an EMBL/GenBank/DDBJ whole genome shotgun (WGS) entry which is preliminary data.</text>
</comment>
<dbReference type="EMBL" id="AOKY01000887">
    <property type="protein sequence ID" value="KDB20144.1"/>
    <property type="molecule type" value="Genomic_DNA"/>
</dbReference>
<feature type="signal peptide" evidence="3">
    <location>
        <begin position="1"/>
        <end position="20"/>
    </location>
</feature>
<dbReference type="SUPFAM" id="SSF53474">
    <property type="entry name" value="alpha/beta-Hydrolases"/>
    <property type="match status" value="1"/>
</dbReference>
<keyword evidence="2 3" id="KW-0378">Hydrolase</keyword>
<dbReference type="InterPro" id="IPR019826">
    <property type="entry name" value="Carboxylesterase_B_AS"/>
</dbReference>
<dbReference type="GO" id="GO:0005886">
    <property type="term" value="C:plasma membrane"/>
    <property type="evidence" value="ECO:0007669"/>
    <property type="project" value="TreeGrafter"/>
</dbReference>
<dbReference type="PANTHER" id="PTHR43918">
    <property type="entry name" value="ACETYLCHOLINESTERASE"/>
    <property type="match status" value="1"/>
</dbReference>
<accession>A0A059IX94</accession>
<feature type="domain" description="Carboxylesterase type B" evidence="4">
    <location>
        <begin position="347"/>
        <end position="461"/>
    </location>
</feature>
<reference evidence="5 6" key="1">
    <citation type="submission" date="2014-02" db="EMBL/GenBank/DDBJ databases">
        <title>The Genome Sequence of Trichophyton interdigitale MR816.</title>
        <authorList>
            <consortium name="The Broad Institute Genomics Platform"/>
            <person name="Cuomo C.A."/>
            <person name="White T.C."/>
            <person name="Graser Y."/>
            <person name="Martinez-Rossi N."/>
            <person name="Heitman J."/>
            <person name="Young S.K."/>
            <person name="Zeng Q."/>
            <person name="Gargeya S."/>
            <person name="Abouelleil A."/>
            <person name="Alvarado L."/>
            <person name="Chapman S.B."/>
            <person name="Gainer-Dewar J."/>
            <person name="Goldberg J."/>
            <person name="Griggs A."/>
            <person name="Gujja S."/>
            <person name="Hansen M."/>
            <person name="Howarth C."/>
            <person name="Imamovic A."/>
            <person name="Larimer J."/>
            <person name="Martinez D."/>
            <person name="Murphy C."/>
            <person name="Pearson M.D."/>
            <person name="Persinoti G."/>
            <person name="Poon T."/>
            <person name="Priest M."/>
            <person name="Roberts A.D."/>
            <person name="Saif S."/>
            <person name="Shea T.D."/>
            <person name="Sykes S.N."/>
            <person name="Wortman J."/>
            <person name="Nusbaum C."/>
            <person name="Birren B."/>
        </authorList>
    </citation>
    <scope>NUCLEOTIDE SEQUENCE [LARGE SCALE GENOMIC DNA]</scope>
    <source>
        <strain evidence="5 6">MR816</strain>
    </source>
</reference>
<dbReference type="GO" id="GO:0006581">
    <property type="term" value="P:acetylcholine catabolic process"/>
    <property type="evidence" value="ECO:0007669"/>
    <property type="project" value="TreeGrafter"/>
</dbReference>
<dbReference type="Proteomes" id="UP000024533">
    <property type="component" value="Unassembled WGS sequence"/>
</dbReference>
<feature type="domain" description="Carboxylesterase type B" evidence="4">
    <location>
        <begin position="26"/>
        <end position="68"/>
    </location>
</feature>
<dbReference type="STRING" id="1215338.A0A059IX94"/>
<evidence type="ECO:0000256" key="1">
    <source>
        <dbReference type="ARBA" id="ARBA00005964"/>
    </source>
</evidence>
<protein>
    <recommendedName>
        <fullName evidence="3">Carboxylic ester hydrolase</fullName>
        <ecNumber evidence="3">3.1.1.-</ecNumber>
    </recommendedName>
</protein>